<dbReference type="RefSeq" id="WP_017517824.1">
    <property type="nucleotide sequence ID" value="NZ_CP189774.1"/>
</dbReference>
<comment type="function">
    <text evidence="3">Probably deamidates glutamine residues to glutamate on methyl-accepting chemotaxis receptors (MCPs), playing an important role in chemotaxis.</text>
</comment>
<dbReference type="EC" id="3.5.1.44" evidence="3"/>
<evidence type="ECO:0000313" key="5">
    <source>
        <dbReference type="Proteomes" id="UP000198145"/>
    </source>
</evidence>
<name>A0A246F5T0_PSENT</name>
<dbReference type="NCBIfam" id="NF010013">
    <property type="entry name" value="PRK13487.1"/>
    <property type="match status" value="1"/>
</dbReference>
<dbReference type="Pfam" id="PF03975">
    <property type="entry name" value="CheD"/>
    <property type="match status" value="1"/>
</dbReference>
<evidence type="ECO:0000256" key="2">
    <source>
        <dbReference type="ARBA" id="ARBA00022801"/>
    </source>
</evidence>
<evidence type="ECO:0000256" key="1">
    <source>
        <dbReference type="ARBA" id="ARBA00022500"/>
    </source>
</evidence>
<comment type="caution">
    <text evidence="4">The sequence shown here is derived from an EMBL/GenBank/DDBJ whole genome shotgun (WGS) entry which is preliminary data.</text>
</comment>
<dbReference type="AlphaFoldDB" id="A0A246F5T0"/>
<reference evidence="4 5" key="1">
    <citation type="submission" date="2017-06" db="EMBL/GenBank/DDBJ databases">
        <title>Draft genome of Pseudomonas nitroreducens DF05.</title>
        <authorList>
            <person name="Iyer R."/>
        </authorList>
    </citation>
    <scope>NUCLEOTIDE SEQUENCE [LARGE SCALE GENOMIC DNA]</scope>
    <source>
        <strain evidence="4 5">DF05</strain>
    </source>
</reference>
<dbReference type="EMBL" id="NJBA01000008">
    <property type="protein sequence ID" value="OWP48578.1"/>
    <property type="molecule type" value="Genomic_DNA"/>
</dbReference>
<gene>
    <name evidence="3" type="primary">cheD</name>
    <name evidence="4" type="ORF">CEG18_21375</name>
</gene>
<comment type="catalytic activity">
    <reaction evidence="3">
        <text>L-glutaminyl-[protein] + H2O = L-glutamyl-[protein] + NH4(+)</text>
        <dbReference type="Rhea" id="RHEA:16441"/>
        <dbReference type="Rhea" id="RHEA-COMP:10207"/>
        <dbReference type="Rhea" id="RHEA-COMP:10208"/>
        <dbReference type="ChEBI" id="CHEBI:15377"/>
        <dbReference type="ChEBI" id="CHEBI:28938"/>
        <dbReference type="ChEBI" id="CHEBI:29973"/>
        <dbReference type="ChEBI" id="CHEBI:30011"/>
        <dbReference type="EC" id="3.5.1.44"/>
    </reaction>
</comment>
<dbReference type="SUPFAM" id="SSF64438">
    <property type="entry name" value="CNF1/YfiH-like putative cysteine hydrolases"/>
    <property type="match status" value="1"/>
</dbReference>
<keyword evidence="2 3" id="KW-0378">Hydrolase</keyword>
<dbReference type="InterPro" id="IPR005659">
    <property type="entry name" value="Chemorcpt_Glu_NH3ase_CheD"/>
</dbReference>
<dbReference type="eggNOG" id="COG1871">
    <property type="taxonomic scope" value="Bacteria"/>
</dbReference>
<keyword evidence="1 3" id="KW-0145">Chemotaxis</keyword>
<dbReference type="PANTHER" id="PTHR35147">
    <property type="entry name" value="CHEMORECEPTOR GLUTAMINE DEAMIDASE CHED-RELATED"/>
    <property type="match status" value="1"/>
</dbReference>
<dbReference type="STRING" id="46680.GCA_000807755_06046"/>
<dbReference type="HAMAP" id="MF_01440">
    <property type="entry name" value="CheD"/>
    <property type="match status" value="1"/>
</dbReference>
<dbReference type="CDD" id="cd16352">
    <property type="entry name" value="CheD"/>
    <property type="match status" value="1"/>
</dbReference>
<dbReference type="InterPro" id="IPR038592">
    <property type="entry name" value="CheD-like_sf"/>
</dbReference>
<dbReference type="GO" id="GO:0050568">
    <property type="term" value="F:protein-glutamine glutaminase activity"/>
    <property type="evidence" value="ECO:0007669"/>
    <property type="project" value="UniProtKB-UniRule"/>
</dbReference>
<proteinExistence type="inferred from homology"/>
<dbReference type="InterPro" id="IPR011324">
    <property type="entry name" value="Cytotoxic_necrot_fac-like_cat"/>
</dbReference>
<dbReference type="PANTHER" id="PTHR35147:SF2">
    <property type="entry name" value="CHEMORECEPTOR GLUTAMINE DEAMIDASE CHED-RELATED"/>
    <property type="match status" value="1"/>
</dbReference>
<dbReference type="GO" id="GO:0006935">
    <property type="term" value="P:chemotaxis"/>
    <property type="evidence" value="ECO:0007669"/>
    <property type="project" value="UniProtKB-UniRule"/>
</dbReference>
<dbReference type="Gene3D" id="3.30.1330.200">
    <property type="match status" value="1"/>
</dbReference>
<organism evidence="4 5">
    <name type="scientific">Pseudomonas nitroreducens</name>
    <dbReference type="NCBI Taxonomy" id="46680"/>
    <lineage>
        <taxon>Bacteria</taxon>
        <taxon>Pseudomonadati</taxon>
        <taxon>Pseudomonadota</taxon>
        <taxon>Gammaproteobacteria</taxon>
        <taxon>Pseudomonadales</taxon>
        <taxon>Pseudomonadaceae</taxon>
        <taxon>Pseudomonas</taxon>
    </lineage>
</organism>
<evidence type="ECO:0000256" key="3">
    <source>
        <dbReference type="HAMAP-Rule" id="MF_01440"/>
    </source>
</evidence>
<accession>A0A246F5T0</accession>
<comment type="similarity">
    <text evidence="3">Belongs to the CheD family.</text>
</comment>
<protein>
    <recommendedName>
        <fullName evidence="3">Probable chemoreceptor glutamine deamidase CheD</fullName>
        <ecNumber evidence="3">3.5.1.44</ecNumber>
    </recommendedName>
</protein>
<sequence length="197" mass="21854">MGAALDQPNRYYDPRFGMEAVKLLPGECYVTAEPLMLVTVLGSCVSVCLRDRSSGLGGMNHFMLPGDTGVQGLLSNSGRYGVHAMDLLINGLMRRGGQRRHFEAKVFGGGSVLKNLSADVGQRNVEFVLHYLESEGIPLAAQDLLDVYPRKVYFFPASGRVLVRKLRTLANDTVLQRERQYCQQLSRRERGGSIDLF</sequence>
<evidence type="ECO:0000313" key="4">
    <source>
        <dbReference type="EMBL" id="OWP48578.1"/>
    </source>
</evidence>
<dbReference type="Proteomes" id="UP000198145">
    <property type="component" value="Unassembled WGS sequence"/>
</dbReference>